<organism evidence="3 4">
    <name type="scientific">Poecilia latipinna</name>
    <name type="common">sailfin molly</name>
    <dbReference type="NCBI Taxonomy" id="48699"/>
    <lineage>
        <taxon>Eukaryota</taxon>
        <taxon>Metazoa</taxon>
        <taxon>Chordata</taxon>
        <taxon>Craniata</taxon>
        <taxon>Vertebrata</taxon>
        <taxon>Euteleostomi</taxon>
        <taxon>Actinopterygii</taxon>
        <taxon>Neopterygii</taxon>
        <taxon>Teleostei</taxon>
        <taxon>Neoteleostei</taxon>
        <taxon>Acanthomorphata</taxon>
        <taxon>Ovalentaria</taxon>
        <taxon>Atherinomorphae</taxon>
        <taxon>Cyprinodontiformes</taxon>
        <taxon>Poeciliidae</taxon>
        <taxon>Poeciliinae</taxon>
        <taxon>Poecilia</taxon>
    </lineage>
</organism>
<dbReference type="PANTHER" id="PTHR45784:SF3">
    <property type="entry name" value="C-TYPE LECTIN DOMAIN FAMILY 4 MEMBER K-LIKE-RELATED"/>
    <property type="match status" value="1"/>
</dbReference>
<dbReference type="InterPro" id="IPR018378">
    <property type="entry name" value="C-type_lectin_CS"/>
</dbReference>
<dbReference type="PROSITE" id="PS00615">
    <property type="entry name" value="C_TYPE_LECTIN_1"/>
    <property type="match status" value="1"/>
</dbReference>
<dbReference type="Ensembl" id="ENSPLAT00000017573.1">
    <property type="protein sequence ID" value="ENSPLAP00000025967.1"/>
    <property type="gene ID" value="ENSPLAG00000013373.1"/>
</dbReference>
<evidence type="ECO:0000259" key="2">
    <source>
        <dbReference type="PROSITE" id="PS50041"/>
    </source>
</evidence>
<dbReference type="InterPro" id="IPR016186">
    <property type="entry name" value="C-type_lectin-like/link_sf"/>
</dbReference>
<dbReference type="Proteomes" id="UP000261500">
    <property type="component" value="Unplaced"/>
</dbReference>
<reference evidence="3" key="2">
    <citation type="submission" date="2025-09" db="UniProtKB">
        <authorList>
            <consortium name="Ensembl"/>
        </authorList>
    </citation>
    <scope>IDENTIFICATION</scope>
</reference>
<dbReference type="InterPro" id="IPR016187">
    <property type="entry name" value="CTDL_fold"/>
</dbReference>
<dbReference type="SUPFAM" id="SSF56436">
    <property type="entry name" value="C-type lectin-like"/>
    <property type="match status" value="1"/>
</dbReference>
<evidence type="ECO:0000313" key="4">
    <source>
        <dbReference type="Proteomes" id="UP000261500"/>
    </source>
</evidence>
<proteinExistence type="predicted"/>
<accession>A0A3B3VM31</accession>
<keyword evidence="4" id="KW-1185">Reference proteome</keyword>
<dbReference type="Pfam" id="PF00059">
    <property type="entry name" value="Lectin_C"/>
    <property type="match status" value="1"/>
</dbReference>
<dbReference type="PANTHER" id="PTHR45784">
    <property type="entry name" value="C-TYPE LECTIN DOMAIN FAMILY 20 MEMBER A-RELATED"/>
    <property type="match status" value="1"/>
</dbReference>
<feature type="domain" description="C-type lectin" evidence="2">
    <location>
        <begin position="60"/>
        <end position="150"/>
    </location>
</feature>
<keyword evidence="1" id="KW-1015">Disulfide bond</keyword>
<dbReference type="AlphaFoldDB" id="A0A3B3VM31"/>
<dbReference type="InterPro" id="IPR001304">
    <property type="entry name" value="C-type_lectin-like"/>
</dbReference>
<dbReference type="SMART" id="SM00034">
    <property type="entry name" value="CLECT"/>
    <property type="match status" value="1"/>
</dbReference>
<dbReference type="STRING" id="48699.ENSPLAP00000025967"/>
<protein>
    <recommendedName>
        <fullName evidence="2">C-type lectin domain-containing protein</fullName>
    </recommendedName>
</protein>
<evidence type="ECO:0000313" key="3">
    <source>
        <dbReference type="Ensembl" id="ENSPLAP00000025967.1"/>
    </source>
</evidence>
<name>A0A3B3VM31_9TELE</name>
<dbReference type="GeneTree" id="ENSGT00940000175599"/>
<sequence>MDWVAQRKRPKVALVSGRQRFLQRWRKTLSNMDLILYMPALWMRSTVFVVTNTKMFFSDFCRQNYTDLVSLRNDAEYKTVQEVANGKSVYVGLFRDPWVWSDLTDSSLRYWRESQEINALSSEYCVAMLKNESGKWGDRDCTEMQPFLCKCSM</sequence>
<dbReference type="PROSITE" id="PS50041">
    <property type="entry name" value="C_TYPE_LECTIN_2"/>
    <property type="match status" value="1"/>
</dbReference>
<evidence type="ECO:0000256" key="1">
    <source>
        <dbReference type="ARBA" id="ARBA00023157"/>
    </source>
</evidence>
<reference evidence="3" key="1">
    <citation type="submission" date="2025-08" db="UniProtKB">
        <authorList>
            <consortium name="Ensembl"/>
        </authorList>
    </citation>
    <scope>IDENTIFICATION</scope>
</reference>
<dbReference type="Gene3D" id="3.10.100.10">
    <property type="entry name" value="Mannose-Binding Protein A, subunit A"/>
    <property type="match status" value="1"/>
</dbReference>